<comment type="caution">
    <text evidence="11">The sequence shown here is derived from an EMBL/GenBank/DDBJ whole genome shotgun (WGS) entry which is preliminary data.</text>
</comment>
<dbReference type="Proteomes" id="UP000239446">
    <property type="component" value="Unassembled WGS sequence"/>
</dbReference>
<feature type="domain" description="Methylated-DNA-[protein]-cysteine S-methyltransferase DNA binding" evidence="9">
    <location>
        <begin position="84"/>
        <end position="163"/>
    </location>
</feature>
<comment type="catalytic activity">
    <reaction evidence="1">
        <text>a 4-O-methyl-thymidine in DNA + L-cysteinyl-[protein] = a thymidine in DNA + S-methyl-L-cysteinyl-[protein]</text>
        <dbReference type="Rhea" id="RHEA:53428"/>
        <dbReference type="Rhea" id="RHEA-COMP:10131"/>
        <dbReference type="Rhea" id="RHEA-COMP:10132"/>
        <dbReference type="Rhea" id="RHEA-COMP:13555"/>
        <dbReference type="Rhea" id="RHEA-COMP:13556"/>
        <dbReference type="ChEBI" id="CHEBI:29950"/>
        <dbReference type="ChEBI" id="CHEBI:82612"/>
        <dbReference type="ChEBI" id="CHEBI:137386"/>
        <dbReference type="ChEBI" id="CHEBI:137387"/>
        <dbReference type="EC" id="2.1.1.63"/>
    </reaction>
</comment>
<sequence length="168" mass="18055">MICYSMGSCALGQLLVAWSDRGICAVGLADTPDQLILSLQADFADHPLQKIDPASSPYFSTVHRFIEVPSASPPDLPLDLMGTAFQQRVWQALTDILPGQTLSYAQLARNAGKPSAIRAVANACGANRIAILVPCHRVVRSDGTPGGYRWGADRKQTLLAREATTPDH</sequence>
<dbReference type="InterPro" id="IPR036217">
    <property type="entry name" value="MethylDNA_cys_MeTrfase_DNAb"/>
</dbReference>
<dbReference type="Proteomes" id="UP000239648">
    <property type="component" value="Unassembled WGS sequence"/>
</dbReference>
<evidence type="ECO:0000256" key="6">
    <source>
        <dbReference type="ARBA" id="ARBA00022763"/>
    </source>
</evidence>
<dbReference type="InterPro" id="IPR036388">
    <property type="entry name" value="WH-like_DNA-bd_sf"/>
</dbReference>
<dbReference type="AlphaFoldDB" id="A0A2S6G7M4"/>
<dbReference type="Gene3D" id="1.10.10.10">
    <property type="entry name" value="Winged helix-like DNA-binding domain superfamily/Winged helix DNA-binding domain"/>
    <property type="match status" value="1"/>
</dbReference>
<dbReference type="InterPro" id="IPR036631">
    <property type="entry name" value="MGMT_N_sf"/>
</dbReference>
<evidence type="ECO:0000256" key="3">
    <source>
        <dbReference type="ARBA" id="ARBA00011918"/>
    </source>
</evidence>
<evidence type="ECO:0000256" key="4">
    <source>
        <dbReference type="ARBA" id="ARBA00022603"/>
    </source>
</evidence>
<dbReference type="GO" id="GO:0032259">
    <property type="term" value="P:methylation"/>
    <property type="evidence" value="ECO:0007669"/>
    <property type="project" value="UniProtKB-KW"/>
</dbReference>
<evidence type="ECO:0000313" key="13">
    <source>
        <dbReference type="Proteomes" id="UP000239648"/>
    </source>
</evidence>
<evidence type="ECO:0000256" key="7">
    <source>
        <dbReference type="ARBA" id="ARBA00023204"/>
    </source>
</evidence>
<dbReference type="GO" id="GO:0006281">
    <property type="term" value="P:DNA repair"/>
    <property type="evidence" value="ECO:0007669"/>
    <property type="project" value="UniProtKB-KW"/>
</dbReference>
<dbReference type="FunFam" id="1.10.10.10:FF:000214">
    <property type="entry name" value="Methylated-DNA--protein-cysteine methyltransferase"/>
    <property type="match status" value="1"/>
</dbReference>
<dbReference type="InterPro" id="IPR001497">
    <property type="entry name" value="MethylDNA_cys_MeTrfase_AS"/>
</dbReference>
<dbReference type="PANTHER" id="PTHR10815:SF14">
    <property type="entry name" value="BIFUNCTIONAL TRANSCRIPTIONAL ACTIVATOR_DNA REPAIR ENZYME ADA"/>
    <property type="match status" value="1"/>
</dbReference>
<evidence type="ECO:0000313" key="11">
    <source>
        <dbReference type="EMBL" id="PPK55189.1"/>
    </source>
</evidence>
<accession>A0A2S6G7M4</accession>
<keyword evidence="13" id="KW-1185">Reference proteome</keyword>
<keyword evidence="6" id="KW-0227">DNA damage</keyword>
<dbReference type="EMBL" id="PTIU01000007">
    <property type="protein sequence ID" value="PPK55189.1"/>
    <property type="molecule type" value="Genomic_DNA"/>
</dbReference>
<name>A0A2S6G7M4_9GAMM</name>
<dbReference type="PROSITE" id="PS00374">
    <property type="entry name" value="MGMT"/>
    <property type="match status" value="1"/>
</dbReference>
<dbReference type="SUPFAM" id="SSF53155">
    <property type="entry name" value="Methylated DNA-protein cysteine methyltransferase domain"/>
    <property type="match status" value="1"/>
</dbReference>
<evidence type="ECO:0000313" key="10">
    <source>
        <dbReference type="EMBL" id="PPK52123.1"/>
    </source>
</evidence>
<protein>
    <recommendedName>
        <fullName evidence="3">methylated-DNA--[protein]-cysteine S-methyltransferase</fullName>
        <ecNumber evidence="3">2.1.1.63</ecNumber>
    </recommendedName>
</protein>
<dbReference type="PANTHER" id="PTHR10815">
    <property type="entry name" value="METHYLATED-DNA--PROTEIN-CYSTEINE METHYLTRANSFERASE"/>
    <property type="match status" value="1"/>
</dbReference>
<dbReference type="Gene3D" id="3.30.160.70">
    <property type="entry name" value="Methylated DNA-protein cysteine methyltransferase domain"/>
    <property type="match status" value="1"/>
</dbReference>
<dbReference type="EC" id="2.1.1.63" evidence="3"/>
<evidence type="ECO:0000256" key="1">
    <source>
        <dbReference type="ARBA" id="ARBA00001286"/>
    </source>
</evidence>
<evidence type="ECO:0000259" key="9">
    <source>
        <dbReference type="Pfam" id="PF01035"/>
    </source>
</evidence>
<gene>
    <name evidence="11" type="ORF">B0H24_100799</name>
    <name evidence="10" type="ORF">BY455_10748</name>
</gene>
<reference evidence="10 13" key="1">
    <citation type="submission" date="2018-02" db="EMBL/GenBank/DDBJ databases">
        <title>Deep subsurface shale carbon reservoir microbial communities from Ohio and West Virginia, USA.</title>
        <authorList>
            <person name="Wrighton K."/>
        </authorList>
    </citation>
    <scope>NUCLEOTIDE SEQUENCE [LARGE SCALE GENOMIC DNA]</scope>
    <source>
        <strain evidence="10 13">UTICA-S1B6</strain>
    </source>
</reference>
<reference evidence="11 12" key="2">
    <citation type="submission" date="2018-02" db="EMBL/GenBank/DDBJ databases">
        <title>Subsurface microbial communities from deep shales in Ohio and West Virginia, USA.</title>
        <authorList>
            <person name="Wrighton K."/>
        </authorList>
    </citation>
    <scope>NUCLEOTIDE SEQUENCE [LARGE SCALE GENOMIC DNA]</scope>
    <source>
        <strain evidence="11 12">UTICA-S1B9</strain>
    </source>
</reference>
<evidence type="ECO:0000256" key="8">
    <source>
        <dbReference type="ARBA" id="ARBA00049348"/>
    </source>
</evidence>
<dbReference type="CDD" id="cd06445">
    <property type="entry name" value="ATase"/>
    <property type="match status" value="1"/>
</dbReference>
<proteinExistence type="inferred from homology"/>
<dbReference type="SUPFAM" id="SSF46767">
    <property type="entry name" value="Methylated DNA-protein cysteine methyltransferase, C-terminal domain"/>
    <property type="match status" value="1"/>
</dbReference>
<dbReference type="Pfam" id="PF01035">
    <property type="entry name" value="DNA_binding_1"/>
    <property type="match status" value="1"/>
</dbReference>
<evidence type="ECO:0000256" key="5">
    <source>
        <dbReference type="ARBA" id="ARBA00022679"/>
    </source>
</evidence>
<comment type="catalytic activity">
    <reaction evidence="8">
        <text>a 6-O-methyl-2'-deoxyguanosine in DNA + L-cysteinyl-[protein] = S-methyl-L-cysteinyl-[protein] + a 2'-deoxyguanosine in DNA</text>
        <dbReference type="Rhea" id="RHEA:24000"/>
        <dbReference type="Rhea" id="RHEA-COMP:10131"/>
        <dbReference type="Rhea" id="RHEA-COMP:10132"/>
        <dbReference type="Rhea" id="RHEA-COMP:11367"/>
        <dbReference type="Rhea" id="RHEA-COMP:11368"/>
        <dbReference type="ChEBI" id="CHEBI:29950"/>
        <dbReference type="ChEBI" id="CHEBI:82612"/>
        <dbReference type="ChEBI" id="CHEBI:85445"/>
        <dbReference type="ChEBI" id="CHEBI:85448"/>
        <dbReference type="EC" id="2.1.1.63"/>
    </reaction>
</comment>
<keyword evidence="5 11" id="KW-0808">Transferase</keyword>
<evidence type="ECO:0000313" key="12">
    <source>
        <dbReference type="Proteomes" id="UP000239446"/>
    </source>
</evidence>
<organism evidence="11 12">
    <name type="scientific">Marinobacter persicus</name>
    <dbReference type="NCBI Taxonomy" id="930118"/>
    <lineage>
        <taxon>Bacteria</taxon>
        <taxon>Pseudomonadati</taxon>
        <taxon>Pseudomonadota</taxon>
        <taxon>Gammaproteobacteria</taxon>
        <taxon>Pseudomonadales</taxon>
        <taxon>Marinobacteraceae</taxon>
        <taxon>Marinobacter</taxon>
    </lineage>
</organism>
<dbReference type="NCBIfam" id="TIGR00589">
    <property type="entry name" value="ogt"/>
    <property type="match status" value="1"/>
</dbReference>
<dbReference type="GO" id="GO:0003908">
    <property type="term" value="F:methylated-DNA-[protein]-cysteine S-methyltransferase activity"/>
    <property type="evidence" value="ECO:0007669"/>
    <property type="project" value="UniProtKB-EC"/>
</dbReference>
<keyword evidence="4 11" id="KW-0489">Methyltransferase</keyword>
<keyword evidence="7" id="KW-0234">DNA repair</keyword>
<dbReference type="InterPro" id="IPR014048">
    <property type="entry name" value="MethylDNA_cys_MeTrfase_DNA-bd"/>
</dbReference>
<comment type="similarity">
    <text evidence="2">Belongs to the MGMT family.</text>
</comment>
<evidence type="ECO:0000256" key="2">
    <source>
        <dbReference type="ARBA" id="ARBA00008711"/>
    </source>
</evidence>
<dbReference type="EMBL" id="PTIT01000007">
    <property type="protein sequence ID" value="PPK52123.1"/>
    <property type="molecule type" value="Genomic_DNA"/>
</dbReference>